<accession>A0A4Q9MV20</accession>
<name>A0A4Q9MV20_9APHY</name>
<sequence length="83" mass="9544">MQQWLLERRWFPRELLTWRGQEQSTVRTSISKLNVEMTITAYSTTMDFTLLSDTTGAVILDQSPEDVAEGSKIIHDASNRHFG</sequence>
<proteinExistence type="predicted"/>
<protein>
    <submittedName>
        <fullName evidence="1">Uncharacterized protein</fullName>
    </submittedName>
</protein>
<organism evidence="1">
    <name type="scientific">Dichomitus squalens</name>
    <dbReference type="NCBI Taxonomy" id="114155"/>
    <lineage>
        <taxon>Eukaryota</taxon>
        <taxon>Fungi</taxon>
        <taxon>Dikarya</taxon>
        <taxon>Basidiomycota</taxon>
        <taxon>Agaricomycotina</taxon>
        <taxon>Agaricomycetes</taxon>
        <taxon>Polyporales</taxon>
        <taxon>Polyporaceae</taxon>
        <taxon>Dichomitus</taxon>
    </lineage>
</organism>
<dbReference type="AlphaFoldDB" id="A0A4Q9MV20"/>
<reference evidence="1" key="1">
    <citation type="submission" date="2019-01" db="EMBL/GenBank/DDBJ databases">
        <title>Draft genome sequences of three monokaryotic isolates of the white-rot basidiomycete fungus Dichomitus squalens.</title>
        <authorList>
            <consortium name="DOE Joint Genome Institute"/>
            <person name="Lopez S.C."/>
            <person name="Andreopoulos B."/>
            <person name="Pangilinan J."/>
            <person name="Lipzen A."/>
            <person name="Riley R."/>
            <person name="Ahrendt S."/>
            <person name="Ng V."/>
            <person name="Barry K."/>
            <person name="Daum C."/>
            <person name="Grigoriev I.V."/>
            <person name="Hilden K.S."/>
            <person name="Makela M.R."/>
            <person name="de Vries R.P."/>
        </authorList>
    </citation>
    <scope>NUCLEOTIDE SEQUENCE [LARGE SCALE GENOMIC DNA]</scope>
    <source>
        <strain evidence="1">OM18370.1</strain>
    </source>
</reference>
<dbReference type="Proteomes" id="UP000292957">
    <property type="component" value="Unassembled WGS sequence"/>
</dbReference>
<gene>
    <name evidence="1" type="ORF">BD311DRAFT_751685</name>
</gene>
<dbReference type="EMBL" id="ML143397">
    <property type="protein sequence ID" value="TBU31824.1"/>
    <property type="molecule type" value="Genomic_DNA"/>
</dbReference>
<evidence type="ECO:0000313" key="1">
    <source>
        <dbReference type="EMBL" id="TBU31824.1"/>
    </source>
</evidence>